<keyword evidence="1" id="KW-0812">Transmembrane</keyword>
<evidence type="ECO:0000313" key="3">
    <source>
        <dbReference type="Proteomes" id="UP001174909"/>
    </source>
</evidence>
<keyword evidence="3" id="KW-1185">Reference proteome</keyword>
<evidence type="ECO:0000256" key="1">
    <source>
        <dbReference type="SAM" id="Phobius"/>
    </source>
</evidence>
<evidence type="ECO:0000313" key="2">
    <source>
        <dbReference type="EMBL" id="CAI8053178.1"/>
    </source>
</evidence>
<dbReference type="EMBL" id="CASHTH010004074">
    <property type="protein sequence ID" value="CAI8053178.1"/>
    <property type="molecule type" value="Genomic_DNA"/>
</dbReference>
<protein>
    <submittedName>
        <fullName evidence="2">Uncharacterized protein</fullName>
    </submittedName>
</protein>
<dbReference type="AlphaFoldDB" id="A0AA35TSS3"/>
<dbReference type="Proteomes" id="UP001174909">
    <property type="component" value="Unassembled WGS sequence"/>
</dbReference>
<comment type="caution">
    <text evidence="2">The sequence shown here is derived from an EMBL/GenBank/DDBJ whole genome shotgun (WGS) entry which is preliminary data.</text>
</comment>
<reference evidence="2" key="1">
    <citation type="submission" date="2023-03" db="EMBL/GenBank/DDBJ databases">
        <authorList>
            <person name="Steffen K."/>
            <person name="Cardenas P."/>
        </authorList>
    </citation>
    <scope>NUCLEOTIDE SEQUENCE</scope>
</reference>
<accession>A0AA35TSS3</accession>
<gene>
    <name evidence="2" type="ORF">GBAR_LOCUS29084</name>
</gene>
<feature type="transmembrane region" description="Helical" evidence="1">
    <location>
        <begin position="9"/>
        <end position="28"/>
    </location>
</feature>
<feature type="transmembrane region" description="Helical" evidence="1">
    <location>
        <begin position="40"/>
        <end position="58"/>
    </location>
</feature>
<name>A0AA35TSS3_GEOBA</name>
<organism evidence="2 3">
    <name type="scientific">Geodia barretti</name>
    <name type="common">Barrett's horny sponge</name>
    <dbReference type="NCBI Taxonomy" id="519541"/>
    <lineage>
        <taxon>Eukaryota</taxon>
        <taxon>Metazoa</taxon>
        <taxon>Porifera</taxon>
        <taxon>Demospongiae</taxon>
        <taxon>Heteroscleromorpha</taxon>
        <taxon>Tetractinellida</taxon>
        <taxon>Astrophorina</taxon>
        <taxon>Geodiidae</taxon>
        <taxon>Geodia</taxon>
    </lineage>
</organism>
<keyword evidence="1" id="KW-0472">Membrane</keyword>
<keyword evidence="1" id="KW-1133">Transmembrane helix</keyword>
<sequence>MFTLATRCFYVYVFFVAFPLVDYGLSIFCSNFDRLCGVPLLLLGVGGTFLSYAAKNLWTLCSN</sequence>
<proteinExistence type="predicted"/>